<protein>
    <submittedName>
        <fullName evidence="2">Phage holin family protein</fullName>
    </submittedName>
</protein>
<keyword evidence="1" id="KW-0812">Transmembrane</keyword>
<name>A0A7G9R7P4_9ACTN</name>
<proteinExistence type="predicted"/>
<evidence type="ECO:0000313" key="3">
    <source>
        <dbReference type="Proteomes" id="UP000515947"/>
    </source>
</evidence>
<dbReference type="EMBL" id="CP060713">
    <property type="protein sequence ID" value="QNN51619.1"/>
    <property type="molecule type" value="Genomic_DNA"/>
</dbReference>
<keyword evidence="3" id="KW-1185">Reference proteome</keyword>
<gene>
    <name evidence="2" type="ORF">H9L09_13705</name>
</gene>
<keyword evidence="1" id="KW-1133">Transmembrane helix</keyword>
<dbReference type="KEGG" id="nmes:H9L09_13705"/>
<evidence type="ECO:0000313" key="2">
    <source>
        <dbReference type="EMBL" id="QNN51619.1"/>
    </source>
</evidence>
<dbReference type="Pfam" id="PF07332">
    <property type="entry name" value="Phage_holin_3_6"/>
    <property type="match status" value="1"/>
</dbReference>
<feature type="transmembrane region" description="Helical" evidence="1">
    <location>
        <begin position="59"/>
        <end position="82"/>
    </location>
</feature>
<sequence>MSTSYTPGTHRDTPVEEPTLGALVHDLSEQTSALVRSEVELAKAELAAKGKSAGMGAGLFGAAGLLGFFAAAVLITTAILALDLALPAWLAALIVGVVLLAAAGIAALLGKKKVADAGSPVPERAAHGVKQDVATLKGGQA</sequence>
<accession>A0A7G9R7P4</accession>
<keyword evidence="1" id="KW-0472">Membrane</keyword>
<organism evidence="2 3">
    <name type="scientific">Nocardioides mesophilus</name>
    <dbReference type="NCBI Taxonomy" id="433659"/>
    <lineage>
        <taxon>Bacteria</taxon>
        <taxon>Bacillati</taxon>
        <taxon>Actinomycetota</taxon>
        <taxon>Actinomycetes</taxon>
        <taxon>Propionibacteriales</taxon>
        <taxon>Nocardioidaceae</taxon>
        <taxon>Nocardioides</taxon>
    </lineage>
</organism>
<dbReference type="RefSeq" id="WP_187577455.1">
    <property type="nucleotide sequence ID" value="NZ_CP060713.1"/>
</dbReference>
<reference evidence="2 3" key="1">
    <citation type="submission" date="2020-08" db="EMBL/GenBank/DDBJ databases">
        <title>Genome sequence of Nocardioides mesophilus KACC 16243T.</title>
        <authorList>
            <person name="Hyun D.-W."/>
            <person name="Bae J.-W."/>
        </authorList>
    </citation>
    <scope>NUCLEOTIDE SEQUENCE [LARGE SCALE GENOMIC DNA]</scope>
    <source>
        <strain evidence="2 3">KACC 16243</strain>
    </source>
</reference>
<dbReference type="InterPro" id="IPR009937">
    <property type="entry name" value="Phage_holin_3_6"/>
</dbReference>
<evidence type="ECO:0000256" key="1">
    <source>
        <dbReference type="SAM" id="Phobius"/>
    </source>
</evidence>
<feature type="transmembrane region" description="Helical" evidence="1">
    <location>
        <begin position="88"/>
        <end position="109"/>
    </location>
</feature>
<dbReference type="Proteomes" id="UP000515947">
    <property type="component" value="Chromosome"/>
</dbReference>
<dbReference type="AlphaFoldDB" id="A0A7G9R7P4"/>